<feature type="compositionally biased region" description="Polar residues" evidence="1">
    <location>
        <begin position="148"/>
        <end position="160"/>
    </location>
</feature>
<protein>
    <recommendedName>
        <fullName evidence="2">Retrotransposon gag domain-containing protein</fullName>
    </recommendedName>
</protein>
<feature type="domain" description="Retrotransposon gag" evidence="2">
    <location>
        <begin position="64"/>
        <end position="148"/>
    </location>
</feature>
<dbReference type="EMBL" id="BJWL01000027">
    <property type="protein sequence ID" value="GFZ18338.1"/>
    <property type="molecule type" value="Genomic_DNA"/>
</dbReference>
<evidence type="ECO:0000313" key="4">
    <source>
        <dbReference type="Proteomes" id="UP000585474"/>
    </source>
</evidence>
<evidence type="ECO:0000313" key="3">
    <source>
        <dbReference type="EMBL" id="GFZ18338.1"/>
    </source>
</evidence>
<gene>
    <name evidence="3" type="ORF">Acr_27g0000770</name>
</gene>
<dbReference type="OrthoDB" id="2272416at2759"/>
<reference evidence="3 4" key="1">
    <citation type="submission" date="2019-07" db="EMBL/GenBank/DDBJ databases">
        <title>De Novo Assembly of kiwifruit Actinidia rufa.</title>
        <authorList>
            <person name="Sugita-Konishi S."/>
            <person name="Sato K."/>
            <person name="Mori E."/>
            <person name="Abe Y."/>
            <person name="Kisaki G."/>
            <person name="Hamano K."/>
            <person name="Suezawa K."/>
            <person name="Otani M."/>
            <person name="Fukuda T."/>
            <person name="Manabe T."/>
            <person name="Gomi K."/>
            <person name="Tabuchi M."/>
            <person name="Akimitsu K."/>
            <person name="Kataoka I."/>
        </authorList>
    </citation>
    <scope>NUCLEOTIDE SEQUENCE [LARGE SCALE GENOMIC DNA]</scope>
    <source>
        <strain evidence="4">cv. Fuchu</strain>
    </source>
</reference>
<keyword evidence="4" id="KW-1185">Reference proteome</keyword>
<dbReference type="Proteomes" id="UP000585474">
    <property type="component" value="Unassembled WGS sequence"/>
</dbReference>
<dbReference type="AlphaFoldDB" id="A0A7J0H5P5"/>
<accession>A0A7J0H5P5</accession>
<organism evidence="3 4">
    <name type="scientific">Actinidia rufa</name>
    <dbReference type="NCBI Taxonomy" id="165716"/>
    <lineage>
        <taxon>Eukaryota</taxon>
        <taxon>Viridiplantae</taxon>
        <taxon>Streptophyta</taxon>
        <taxon>Embryophyta</taxon>
        <taxon>Tracheophyta</taxon>
        <taxon>Spermatophyta</taxon>
        <taxon>Magnoliopsida</taxon>
        <taxon>eudicotyledons</taxon>
        <taxon>Gunneridae</taxon>
        <taxon>Pentapetalae</taxon>
        <taxon>asterids</taxon>
        <taxon>Ericales</taxon>
        <taxon>Actinidiaceae</taxon>
        <taxon>Actinidia</taxon>
    </lineage>
</organism>
<name>A0A7J0H5P5_9ERIC</name>
<dbReference type="Pfam" id="PF03732">
    <property type="entry name" value="Retrotrans_gag"/>
    <property type="match status" value="1"/>
</dbReference>
<feature type="region of interest" description="Disordered" evidence="1">
    <location>
        <begin position="148"/>
        <end position="170"/>
    </location>
</feature>
<sequence>MPNYWNCKQYKLGDRQTSLIKQFQDLGAKEFTRTLNPIEAENWLKDAVQILDRIGVTEDERVDLVKFMFKGEALHWWEVTERLLTMPIPRIEPPRLQLITWARFVKVFEEQYHPESYKFKKEQELLSYVKGKDTSVAEYERKFTELSSVKNTEEGSSTAMQGGGRGSGGRPMTFGRAFTLSMHDAQATPDVVTGMLQFVISMLEYL</sequence>
<proteinExistence type="predicted"/>
<comment type="caution">
    <text evidence="3">The sequence shown here is derived from an EMBL/GenBank/DDBJ whole genome shotgun (WGS) entry which is preliminary data.</text>
</comment>
<evidence type="ECO:0000259" key="2">
    <source>
        <dbReference type="Pfam" id="PF03732"/>
    </source>
</evidence>
<evidence type="ECO:0000256" key="1">
    <source>
        <dbReference type="SAM" id="MobiDB-lite"/>
    </source>
</evidence>
<dbReference type="InterPro" id="IPR005162">
    <property type="entry name" value="Retrotrans_gag_dom"/>
</dbReference>